<comment type="caution">
    <text evidence="1">The sequence shown here is derived from an EMBL/GenBank/DDBJ whole genome shotgun (WGS) entry which is preliminary data.</text>
</comment>
<dbReference type="Proteomes" id="UP000216961">
    <property type="component" value="Unassembled WGS sequence"/>
</dbReference>
<accession>A0AA91Z2K5</accession>
<protein>
    <submittedName>
        <fullName evidence="1">Uncharacterized protein</fullName>
    </submittedName>
</protein>
<reference evidence="1 2" key="1">
    <citation type="submission" date="2017-07" db="EMBL/GenBank/DDBJ databases">
        <title>Isolation and whole genome analysis of endospore-forming bacteria from heroin.</title>
        <authorList>
            <person name="Kalinowski J."/>
            <person name="Ahrens B."/>
            <person name="Al-Dilaimi A."/>
            <person name="Winkler A."/>
            <person name="Wibberg D."/>
            <person name="Schleenbecker U."/>
            <person name="Ruckert C."/>
            <person name="Wolfel R."/>
            <person name="Grass G."/>
        </authorList>
    </citation>
    <scope>NUCLEOTIDE SEQUENCE [LARGE SCALE GENOMIC DNA]</scope>
    <source>
        <strain evidence="1 2">7521-2</strain>
    </source>
</reference>
<evidence type="ECO:0000313" key="1">
    <source>
        <dbReference type="EMBL" id="PAD85028.1"/>
    </source>
</evidence>
<gene>
    <name evidence="1" type="ORF">CHH57_01580</name>
</gene>
<dbReference type="EMBL" id="NPBQ01000013">
    <property type="protein sequence ID" value="PAD85028.1"/>
    <property type="molecule type" value="Genomic_DNA"/>
</dbReference>
<dbReference type="AlphaFoldDB" id="A0AA91Z2K5"/>
<sequence>MGLYDDILNTFIHIRKDEDLLRLLTLKPENFAEGIPDPLSPTLPNIIDKPPEELSDIQNKHIMKSVKVDDLEPIKLCRLFIYPGRRTPERNNYATADQEIHIDILCHVDYENGDFRSSRITDRLNDLLVNAKVKGVFGKLEYVGGNIISGVPRNYVGYKCVYEFGSFRK</sequence>
<dbReference type="RefSeq" id="WP_095328570.1">
    <property type="nucleotide sequence ID" value="NZ_NPBQ01000013.1"/>
</dbReference>
<evidence type="ECO:0000313" key="2">
    <source>
        <dbReference type="Proteomes" id="UP000216961"/>
    </source>
</evidence>
<proteinExistence type="predicted"/>
<name>A0AA91Z2K5_NIACI</name>
<organism evidence="1 2">
    <name type="scientific">Niallia circulans</name>
    <name type="common">Bacillus circulans</name>
    <dbReference type="NCBI Taxonomy" id="1397"/>
    <lineage>
        <taxon>Bacteria</taxon>
        <taxon>Bacillati</taxon>
        <taxon>Bacillota</taxon>
        <taxon>Bacilli</taxon>
        <taxon>Bacillales</taxon>
        <taxon>Bacillaceae</taxon>
        <taxon>Niallia</taxon>
    </lineage>
</organism>